<protein>
    <recommendedName>
        <fullName evidence="7">Ankyrin</fullName>
    </recommendedName>
</protein>
<evidence type="ECO:0000313" key="6">
    <source>
        <dbReference type="Proteomes" id="UP000829685"/>
    </source>
</evidence>
<keyword evidence="6" id="KW-1185">Reference proteome</keyword>
<evidence type="ECO:0000256" key="2">
    <source>
        <dbReference type="ARBA" id="ARBA00023043"/>
    </source>
</evidence>
<sequence>MPASFNALPAELVTLVAAKISACRDIFRLALANRGIYACVITELYARAFATGRGGDVLHKAISKAHLRSVELMLGAGQDPSSEYWIVDAWTGSYLYLDSTNLDRGWNKYTYTALHLAAKLGYRAIVETLLKGGANINSTAKTACGCHNPAPTPLHLAMCCNQVSTAQVLIEHTFSNPNASRVDNQGRTVLHDACFFGQLSLVKYLVERGLETNLDKGDNSNETPLDLAFRERHMDCFMWLVRHGANIHTGIDDSGHQKLMSRACVSRRFADAMMLVKFAVDTSSPYGHRGLLNPLLNICLQAPWPDEEVAYGLRMVHYLVRNGADVEHPWSQGRNPELCSANEGSTPLMLAAANADTQAIQILLDADANVQARNERQRTALMNAASSSCRPSGPVRLLLESGARVDDVDSDGSTALGLACERSRDRDSQLLDCIGILLRYGADPLDNRHRRSPLMTAIVDKDTTIAKVLASSCKKETIDRETILDLFATVVERETPDGLAVVVDLDVHHYLCQDLGYASKLFKWPFQFMPEPVTIPDSSKPTEGEPDEEEDSPGMPYIPGVPKVSQEYYDAVSKSIAPEVVRKLPPASKTHLLYAALESEAEPRVIKNILEGGADPNMSIGGGIFCPLLLAFIYLSPKPVVELLLDHGAVLQPVPRADQDSGEVAGVCTSIQSVDKIRQDDEIITSIDETGTHSECNEGKDSDTPSDVEASSDGKALCGDNKDSIHGGNSDTCEQDDDLVETKKAYVYSRFVLTHLTLGKVRDRLARSLIDGDCESSLGAVFHAANARRRSILRANVELLIEIVVSHLKVARVYSFSRMDSIISTMARLARLIDGRLKCTTLLNKLDEWTKKWCDYQQRERAAIKAKSWCLAQDVRIEHGPDGQPVAATIVPQSIMSDSERAEKMYEQVGWWPLDLPDDDDLGGETVEDLLVPSWRFGYRDPYSGLCLCGCALLPFDECKNYQYMLRQERRERGEIVDTDSEDEYWDDDM</sequence>
<accession>A0A9P9WV38</accession>
<evidence type="ECO:0000313" key="5">
    <source>
        <dbReference type="EMBL" id="KAI1879501.1"/>
    </source>
</evidence>
<evidence type="ECO:0000256" key="4">
    <source>
        <dbReference type="SAM" id="MobiDB-lite"/>
    </source>
</evidence>
<dbReference type="SMART" id="SM00248">
    <property type="entry name" value="ANK"/>
    <property type="match status" value="10"/>
</dbReference>
<dbReference type="PANTHER" id="PTHR24198:SF194">
    <property type="entry name" value="INVERSIN-A"/>
    <property type="match status" value="1"/>
</dbReference>
<evidence type="ECO:0000256" key="1">
    <source>
        <dbReference type="ARBA" id="ARBA00022737"/>
    </source>
</evidence>
<dbReference type="AlphaFoldDB" id="A0A9P9WV38"/>
<dbReference type="PANTHER" id="PTHR24198">
    <property type="entry name" value="ANKYRIN REPEAT AND PROTEIN KINASE DOMAIN-CONTAINING PROTEIN"/>
    <property type="match status" value="1"/>
</dbReference>
<feature type="repeat" description="ANK" evidence="3">
    <location>
        <begin position="109"/>
        <end position="141"/>
    </location>
</feature>
<dbReference type="EMBL" id="JAFIMR010000004">
    <property type="protein sequence ID" value="KAI1879501.1"/>
    <property type="molecule type" value="Genomic_DNA"/>
</dbReference>
<feature type="region of interest" description="Disordered" evidence="4">
    <location>
        <begin position="534"/>
        <end position="556"/>
    </location>
</feature>
<dbReference type="Proteomes" id="UP000829685">
    <property type="component" value="Unassembled WGS sequence"/>
</dbReference>
<reference evidence="5" key="1">
    <citation type="submission" date="2021-03" db="EMBL/GenBank/DDBJ databases">
        <title>Revisited historic fungal species revealed as producer of novel bioactive compounds through whole genome sequencing and comparative genomics.</title>
        <authorList>
            <person name="Vignolle G.A."/>
            <person name="Hochenegger N."/>
            <person name="Mach R.L."/>
            <person name="Mach-Aigner A.R."/>
            <person name="Javad Rahimi M."/>
            <person name="Salim K.A."/>
            <person name="Chan C.M."/>
            <person name="Lim L.B.L."/>
            <person name="Cai F."/>
            <person name="Druzhinina I.S."/>
            <person name="U'Ren J.M."/>
            <person name="Derntl C."/>
        </authorList>
    </citation>
    <scope>NUCLEOTIDE SEQUENCE</scope>
    <source>
        <strain evidence="5">TUCIM 5799</strain>
    </source>
</reference>
<feature type="compositionally biased region" description="Basic and acidic residues" evidence="4">
    <location>
        <begin position="690"/>
        <end position="703"/>
    </location>
</feature>
<dbReference type="PROSITE" id="PS50297">
    <property type="entry name" value="ANK_REP_REGION"/>
    <property type="match status" value="3"/>
</dbReference>
<evidence type="ECO:0000256" key="3">
    <source>
        <dbReference type="PROSITE-ProRule" id="PRU00023"/>
    </source>
</evidence>
<keyword evidence="1" id="KW-0677">Repeat</keyword>
<dbReference type="InterPro" id="IPR036770">
    <property type="entry name" value="Ankyrin_rpt-contain_sf"/>
</dbReference>
<dbReference type="InterPro" id="IPR002110">
    <property type="entry name" value="Ankyrin_rpt"/>
</dbReference>
<gene>
    <name evidence="5" type="ORF">JX265_002455</name>
</gene>
<comment type="caution">
    <text evidence="5">The sequence shown here is derived from an EMBL/GenBank/DDBJ whole genome shotgun (WGS) entry which is preliminary data.</text>
</comment>
<dbReference type="PROSITE" id="PS50088">
    <property type="entry name" value="ANK_REPEAT"/>
    <property type="match status" value="3"/>
</dbReference>
<keyword evidence="2 3" id="KW-0040">ANK repeat</keyword>
<dbReference type="Gene3D" id="1.25.40.20">
    <property type="entry name" value="Ankyrin repeat-containing domain"/>
    <property type="match status" value="2"/>
</dbReference>
<organism evidence="5 6">
    <name type="scientific">Neoarthrinium moseri</name>
    <dbReference type="NCBI Taxonomy" id="1658444"/>
    <lineage>
        <taxon>Eukaryota</taxon>
        <taxon>Fungi</taxon>
        <taxon>Dikarya</taxon>
        <taxon>Ascomycota</taxon>
        <taxon>Pezizomycotina</taxon>
        <taxon>Sordariomycetes</taxon>
        <taxon>Xylariomycetidae</taxon>
        <taxon>Amphisphaeriales</taxon>
        <taxon>Apiosporaceae</taxon>
        <taxon>Neoarthrinium</taxon>
    </lineage>
</organism>
<feature type="repeat" description="ANK" evidence="3">
    <location>
        <begin position="343"/>
        <end position="375"/>
    </location>
</feature>
<proteinExistence type="predicted"/>
<dbReference type="Pfam" id="PF12796">
    <property type="entry name" value="Ank_2"/>
    <property type="match status" value="3"/>
</dbReference>
<name>A0A9P9WV38_9PEZI</name>
<feature type="repeat" description="ANK" evidence="3">
    <location>
        <begin position="185"/>
        <end position="217"/>
    </location>
</feature>
<dbReference type="Pfam" id="PF00023">
    <property type="entry name" value="Ank"/>
    <property type="match status" value="1"/>
</dbReference>
<dbReference type="SUPFAM" id="SSF48403">
    <property type="entry name" value="Ankyrin repeat"/>
    <property type="match status" value="1"/>
</dbReference>
<evidence type="ECO:0008006" key="7">
    <source>
        <dbReference type="Google" id="ProtNLM"/>
    </source>
</evidence>
<feature type="region of interest" description="Disordered" evidence="4">
    <location>
        <begin position="687"/>
        <end position="713"/>
    </location>
</feature>